<dbReference type="GO" id="GO:0030244">
    <property type="term" value="P:cellulose biosynthetic process"/>
    <property type="evidence" value="ECO:0007669"/>
    <property type="project" value="InterPro"/>
</dbReference>
<name>A0AAW3MT40_9BURK</name>
<organism evidence="1 2">
    <name type="scientific">Burkholderia ubonensis</name>
    <dbReference type="NCBI Taxonomy" id="101571"/>
    <lineage>
        <taxon>Bacteria</taxon>
        <taxon>Pseudomonadati</taxon>
        <taxon>Pseudomonadota</taxon>
        <taxon>Betaproteobacteria</taxon>
        <taxon>Burkholderiales</taxon>
        <taxon>Burkholderiaceae</taxon>
        <taxon>Burkholderia</taxon>
        <taxon>Burkholderia cepacia complex</taxon>
    </lineage>
</organism>
<dbReference type="Pfam" id="PF13704">
    <property type="entry name" value="Glyco_tranf_2_4"/>
    <property type="match status" value="1"/>
</dbReference>
<dbReference type="RefSeq" id="WP_060162971.1">
    <property type="nucleotide sequence ID" value="NZ_LOYM01000041.1"/>
</dbReference>
<sequence>MNNYLDGSGARSGAAIVTTFRAADAYLRGFVRYHLATGFDRLYLFQDDPSERIPDELIADSRVCVVPHDATLQACWRMTLDRHVKLPLLYEWRDREVMARQLLNVAVAIDLARRDDMRWLLSIDVDELFFCGERMSVRSHFESLERRGILHSVYFNHELVPERWNAGDPFAESSLFKLSPHVLGADRRNWFGKRFPGRFDYFNYYHWGKAAARLVDGLLPGFTVHEFLLPGHAEPAVRHANPCILHYAICGFAEFAKKYAVLGQFGDRWFGTGVDIRQALPFHAAARDAVADRDPQAAARFYRDNVLFTCGEIEELLRQGLCRRFAVPSSLSGHAFTSA</sequence>
<dbReference type="PANTHER" id="PTHR46701">
    <property type="entry name" value="GLYCOSYLTRANSFERASE-LIKE KOBITO 1"/>
    <property type="match status" value="1"/>
</dbReference>
<evidence type="ECO:0000313" key="1">
    <source>
        <dbReference type="EMBL" id="KVP94106.1"/>
    </source>
</evidence>
<comment type="caution">
    <text evidence="1">The sequence shown here is derived from an EMBL/GenBank/DDBJ whole genome shotgun (WGS) entry which is preliminary data.</text>
</comment>
<protein>
    <recommendedName>
        <fullName evidence="3">Glycosyl transferase family 2</fullName>
    </recommendedName>
</protein>
<dbReference type="InterPro" id="IPR044224">
    <property type="entry name" value="KOBITO1-like"/>
</dbReference>
<evidence type="ECO:0000313" key="2">
    <source>
        <dbReference type="Proteomes" id="UP000056453"/>
    </source>
</evidence>
<dbReference type="GO" id="GO:0009737">
    <property type="term" value="P:response to abscisic acid"/>
    <property type="evidence" value="ECO:0007669"/>
    <property type="project" value="InterPro"/>
</dbReference>
<dbReference type="PANTHER" id="PTHR46701:SF7">
    <property type="entry name" value="GLYCOSYLTRANSFERASE-LIKE KOBITO 1"/>
    <property type="match status" value="1"/>
</dbReference>
<dbReference type="EMBL" id="LPBJ01000074">
    <property type="protein sequence ID" value="KVP94106.1"/>
    <property type="molecule type" value="Genomic_DNA"/>
</dbReference>
<evidence type="ECO:0008006" key="3">
    <source>
        <dbReference type="Google" id="ProtNLM"/>
    </source>
</evidence>
<dbReference type="Proteomes" id="UP000056453">
    <property type="component" value="Unassembled WGS sequence"/>
</dbReference>
<gene>
    <name evidence="1" type="ORF">WJ96_13190</name>
</gene>
<accession>A0AAW3MT40</accession>
<proteinExistence type="predicted"/>
<keyword evidence="2" id="KW-1185">Reference proteome</keyword>
<reference evidence="1 2" key="1">
    <citation type="submission" date="2015-11" db="EMBL/GenBank/DDBJ databases">
        <title>Expanding the genomic diversity of Burkholderia species for the development of highly accurate diagnostics.</title>
        <authorList>
            <person name="Sahl J."/>
            <person name="Keim P."/>
            <person name="Wagner D."/>
        </authorList>
    </citation>
    <scope>NUCLEOTIDE SEQUENCE [LARGE SCALE GENOMIC DNA]</scope>
    <source>
        <strain evidence="1 2">MSMB1808WGS</strain>
    </source>
</reference>
<dbReference type="AlphaFoldDB" id="A0AAW3MT40"/>